<evidence type="ECO:0000313" key="6">
    <source>
        <dbReference type="EMBL" id="KAF5932003.1"/>
    </source>
</evidence>
<keyword evidence="7" id="KW-1185">Reference proteome</keyword>
<sequence>MGKATSWLRGFLGMKKEKENVENSNSGDRKGKKRWNFGKSGRDSGVVGKIPANVPATNDTAWLRSYFAETEKEQNKHAIVVAAATAAAADAAVAAAQAAVAVVRLTSQGRGALFCGGREKWAAVKIQTVFRGYLARKAHRALKGLVKLQALVRGYLVRKRATATLHCMQALIRAQATVRSQRARRLLKKDNKYQPEIRARRSMGRIDETWSEFHSKRLSASTENSLSAFDESPKIVEIDTYRPRSRSSRRMNTSMSDSCEDPYYQTVSSPLPCPIPARLSIPECGNLPEFDWGFNGDDYRFSTAQSTPRLANSCRSNAPVTPAKSVCGDSFFRPYSNFPNYMTNTQSFNAKLRSHSAPKQRPEPGSKKRLSLNEIMASRMSLSGVKMQRSNKICFWRLLPPSTVSSSSLVWLPTAMPPPPRLLLLLCWRRFVKIVSSSSSSSSRSASPAISISL</sequence>
<comment type="caution">
    <text evidence="6">The sequence shown here is derived from an EMBL/GenBank/DDBJ whole genome shotgun (WGS) entry which is preliminary data.</text>
</comment>
<dbReference type="PANTHER" id="PTHR32295:SF10">
    <property type="entry name" value="PROTEIN IQ-DOMAIN 25"/>
    <property type="match status" value="1"/>
</dbReference>
<dbReference type="PANTHER" id="PTHR32295">
    <property type="entry name" value="IQ-DOMAIN 5-RELATED"/>
    <property type="match status" value="1"/>
</dbReference>
<evidence type="ECO:0000256" key="4">
    <source>
        <dbReference type="SAM" id="MobiDB-lite"/>
    </source>
</evidence>
<dbReference type="Gene3D" id="1.20.5.190">
    <property type="match status" value="1"/>
</dbReference>
<keyword evidence="1" id="KW-0112">Calmodulin-binding</keyword>
<gene>
    <name evidence="6" type="ORF">HYC85_028174</name>
</gene>
<accession>A0A7J7FUD7</accession>
<dbReference type="EMBL" id="JACBKZ010000014">
    <property type="protein sequence ID" value="KAF5932003.1"/>
    <property type="molecule type" value="Genomic_DNA"/>
</dbReference>
<evidence type="ECO:0000256" key="2">
    <source>
        <dbReference type="ARBA" id="ARBA00024341"/>
    </source>
</evidence>
<evidence type="ECO:0000259" key="5">
    <source>
        <dbReference type="Pfam" id="PF13178"/>
    </source>
</evidence>
<comment type="subunit">
    <text evidence="3">Binds to multiple calmodulin (CaM) in the presence of Ca(2+) and CaM-like proteins.</text>
</comment>
<organism evidence="6 7">
    <name type="scientific">Camellia sinensis</name>
    <name type="common">Tea plant</name>
    <name type="synonym">Thea sinensis</name>
    <dbReference type="NCBI Taxonomy" id="4442"/>
    <lineage>
        <taxon>Eukaryota</taxon>
        <taxon>Viridiplantae</taxon>
        <taxon>Streptophyta</taxon>
        <taxon>Embryophyta</taxon>
        <taxon>Tracheophyta</taxon>
        <taxon>Spermatophyta</taxon>
        <taxon>Magnoliopsida</taxon>
        <taxon>eudicotyledons</taxon>
        <taxon>Gunneridae</taxon>
        <taxon>Pentapetalae</taxon>
        <taxon>asterids</taxon>
        <taxon>Ericales</taxon>
        <taxon>Theaceae</taxon>
        <taxon>Camellia</taxon>
    </lineage>
</organism>
<reference evidence="7" key="1">
    <citation type="journal article" date="2020" name="Nat. Commun.">
        <title>Genome assembly of wild tea tree DASZ reveals pedigree and selection history of tea varieties.</title>
        <authorList>
            <person name="Zhang W."/>
            <person name="Zhang Y."/>
            <person name="Qiu H."/>
            <person name="Guo Y."/>
            <person name="Wan H."/>
            <person name="Zhang X."/>
            <person name="Scossa F."/>
            <person name="Alseekh S."/>
            <person name="Zhang Q."/>
            <person name="Wang P."/>
            <person name="Xu L."/>
            <person name="Schmidt M.H."/>
            <person name="Jia X."/>
            <person name="Li D."/>
            <person name="Zhu A."/>
            <person name="Guo F."/>
            <person name="Chen W."/>
            <person name="Ni D."/>
            <person name="Usadel B."/>
            <person name="Fernie A.R."/>
            <person name="Wen W."/>
        </authorList>
    </citation>
    <scope>NUCLEOTIDE SEQUENCE [LARGE SCALE GENOMIC DNA]</scope>
    <source>
        <strain evidence="7">cv. G240</strain>
    </source>
</reference>
<feature type="region of interest" description="Disordered" evidence="4">
    <location>
        <begin position="18"/>
        <end position="52"/>
    </location>
</feature>
<comment type="similarity">
    <text evidence="2">Belongs to the IQD family.</text>
</comment>
<evidence type="ECO:0000256" key="3">
    <source>
        <dbReference type="ARBA" id="ARBA00024378"/>
    </source>
</evidence>
<dbReference type="PROSITE" id="PS50096">
    <property type="entry name" value="IQ"/>
    <property type="match status" value="3"/>
</dbReference>
<dbReference type="Pfam" id="PF00612">
    <property type="entry name" value="IQ"/>
    <property type="match status" value="2"/>
</dbReference>
<dbReference type="Proteomes" id="UP000593564">
    <property type="component" value="Unassembled WGS sequence"/>
</dbReference>
<proteinExistence type="inferred from homology"/>
<dbReference type="Pfam" id="PF13178">
    <property type="entry name" value="DUF4005"/>
    <property type="match status" value="1"/>
</dbReference>
<reference evidence="6 7" key="2">
    <citation type="submission" date="2020-07" db="EMBL/GenBank/DDBJ databases">
        <title>Genome assembly of wild tea tree DASZ reveals pedigree and selection history of tea varieties.</title>
        <authorList>
            <person name="Zhang W."/>
        </authorList>
    </citation>
    <scope>NUCLEOTIDE SEQUENCE [LARGE SCALE GENOMIC DNA]</scope>
    <source>
        <strain evidence="7">cv. G240</strain>
        <tissue evidence="6">Leaf</tissue>
    </source>
</reference>
<protein>
    <recommendedName>
        <fullName evidence="5">DUF4005 domain-containing protein</fullName>
    </recommendedName>
</protein>
<feature type="domain" description="DUF4005" evidence="5">
    <location>
        <begin position="304"/>
        <end position="383"/>
    </location>
</feature>
<dbReference type="GO" id="GO:0005516">
    <property type="term" value="F:calmodulin binding"/>
    <property type="evidence" value="ECO:0007669"/>
    <property type="project" value="UniProtKB-KW"/>
</dbReference>
<dbReference type="AlphaFoldDB" id="A0A7J7FUD7"/>
<evidence type="ECO:0000313" key="7">
    <source>
        <dbReference type="Proteomes" id="UP000593564"/>
    </source>
</evidence>
<dbReference type="SMART" id="SM00015">
    <property type="entry name" value="IQ"/>
    <property type="match status" value="2"/>
</dbReference>
<evidence type="ECO:0000256" key="1">
    <source>
        <dbReference type="ARBA" id="ARBA00022860"/>
    </source>
</evidence>
<dbReference type="InterPro" id="IPR025064">
    <property type="entry name" value="DUF4005"/>
</dbReference>
<name>A0A7J7FUD7_CAMSI</name>
<dbReference type="InterPro" id="IPR000048">
    <property type="entry name" value="IQ_motif_EF-hand-BS"/>
</dbReference>